<organism evidence="3 4">
    <name type="scientific">Caenorhabditis tropicalis</name>
    <dbReference type="NCBI Taxonomy" id="1561998"/>
    <lineage>
        <taxon>Eukaryota</taxon>
        <taxon>Metazoa</taxon>
        <taxon>Ecdysozoa</taxon>
        <taxon>Nematoda</taxon>
        <taxon>Chromadorea</taxon>
        <taxon>Rhabditida</taxon>
        <taxon>Rhabditina</taxon>
        <taxon>Rhabditomorpha</taxon>
        <taxon>Rhabditoidea</taxon>
        <taxon>Rhabditidae</taxon>
        <taxon>Peloderinae</taxon>
        <taxon>Caenorhabditis</taxon>
    </lineage>
</organism>
<feature type="compositionally biased region" description="Polar residues" evidence="2">
    <location>
        <begin position="442"/>
        <end position="454"/>
    </location>
</feature>
<keyword evidence="1" id="KW-0175">Coiled coil</keyword>
<reference evidence="4" key="1">
    <citation type="submission" date="2016-11" db="UniProtKB">
        <authorList>
            <consortium name="WormBaseParasite"/>
        </authorList>
    </citation>
    <scope>IDENTIFICATION</scope>
</reference>
<dbReference type="Proteomes" id="UP000095282">
    <property type="component" value="Unplaced"/>
</dbReference>
<protein>
    <submittedName>
        <fullName evidence="4">DUF5741 domain-containing protein</fullName>
    </submittedName>
</protein>
<evidence type="ECO:0000313" key="4">
    <source>
        <dbReference type="WBParaSite" id="Csp11.Scaffold630.g16997.t1"/>
    </source>
</evidence>
<name>A0A1I7UKZ0_9PELO</name>
<accession>A0A1I7UKZ0</accession>
<feature type="compositionally biased region" description="Acidic residues" evidence="2">
    <location>
        <begin position="472"/>
        <end position="483"/>
    </location>
</feature>
<keyword evidence="3" id="KW-1185">Reference proteome</keyword>
<sequence length="513" mass="58610">MTQLLTSLENETEVKSIERNNNLFEKKCASFDKQRYEIARSMQNLELCNSYVRPMLSITKEKLHGTKMDAEKYLRETRETVQRSNNLLNTSFEQVDVIRADYHHSRRFGVPSLSISLPYENCIEKLKKNQEELVSHLQEVAKKNDILKSDKERLEKLQHSTSKAKGKIEKEIISLTEEYQRQTDIISELQISSSSNKDKLLNARQEISVATDDKNKLETELRSEELIRDDLLQKCEIGGGLIESRRHIAALDEFHSNLSSESGVFDSSSIINSSDCEEIGKLFEELQQLKKATPDVSQSVLNLFKEIFRQLEATRNDVPGPEPYQPYRTPSHKAPKDSKKNVTTTKVPVRSGPSRHISNSSSPYPGIQLTQKKSNDGPVFHENDPIEDDNEANISDSTSLHEDTGATQDEGEFDILFDKLEESSPQDVVEFSMAEHMDDYSQRQANKKSSQISSDHVDIHEKNKSDHSGIESDADEEENEDEDVSMDFKLIFIEIFSGFVTARSRRFRSIYMG</sequence>
<evidence type="ECO:0000256" key="1">
    <source>
        <dbReference type="SAM" id="Coils"/>
    </source>
</evidence>
<feature type="region of interest" description="Disordered" evidence="2">
    <location>
        <begin position="314"/>
        <end position="407"/>
    </location>
</feature>
<dbReference type="WBParaSite" id="Csp11.Scaffold630.g16997.t1">
    <property type="protein sequence ID" value="Csp11.Scaffold630.g16997.t1"/>
    <property type="gene ID" value="Csp11.Scaffold630.g16997"/>
</dbReference>
<dbReference type="AlphaFoldDB" id="A0A1I7UKZ0"/>
<feature type="region of interest" description="Disordered" evidence="2">
    <location>
        <begin position="439"/>
        <end position="483"/>
    </location>
</feature>
<feature type="compositionally biased region" description="Basic and acidic residues" evidence="2">
    <location>
        <begin position="455"/>
        <end position="470"/>
    </location>
</feature>
<feature type="coiled-coil region" evidence="1">
    <location>
        <begin position="200"/>
        <end position="234"/>
    </location>
</feature>
<proteinExistence type="predicted"/>
<feature type="coiled-coil region" evidence="1">
    <location>
        <begin position="119"/>
        <end position="157"/>
    </location>
</feature>
<dbReference type="STRING" id="1561998.A0A1I7UKZ0"/>
<evidence type="ECO:0000256" key="2">
    <source>
        <dbReference type="SAM" id="MobiDB-lite"/>
    </source>
</evidence>
<evidence type="ECO:0000313" key="3">
    <source>
        <dbReference type="Proteomes" id="UP000095282"/>
    </source>
</evidence>
<feature type="compositionally biased region" description="Basic and acidic residues" evidence="2">
    <location>
        <begin position="373"/>
        <end position="384"/>
    </location>
</feature>
<feature type="compositionally biased region" description="Polar residues" evidence="2">
    <location>
        <begin position="356"/>
        <end position="372"/>
    </location>
</feature>